<reference evidence="4 5" key="1">
    <citation type="submission" date="2016-07" db="EMBL/GenBank/DDBJ databases">
        <title>Pervasive Adenine N6-methylation of Active Genes in Fungi.</title>
        <authorList>
            <consortium name="DOE Joint Genome Institute"/>
            <person name="Mondo S.J."/>
            <person name="Dannebaum R.O."/>
            <person name="Kuo R.C."/>
            <person name="Labutti K."/>
            <person name="Haridas S."/>
            <person name="Kuo A."/>
            <person name="Salamov A."/>
            <person name="Ahrendt S.R."/>
            <person name="Lipzen A."/>
            <person name="Sullivan W."/>
            <person name="Andreopoulos W.B."/>
            <person name="Clum A."/>
            <person name="Lindquist E."/>
            <person name="Daum C."/>
            <person name="Ramamoorthy G.K."/>
            <person name="Gryganskyi A."/>
            <person name="Culley D."/>
            <person name="Magnuson J.K."/>
            <person name="James T.Y."/>
            <person name="O'Malley M.A."/>
            <person name="Stajich J.E."/>
            <person name="Spatafora J.W."/>
            <person name="Visel A."/>
            <person name="Grigoriev I.V."/>
        </authorList>
    </citation>
    <scope>NUCLEOTIDE SEQUENCE [LARGE SCALE GENOMIC DNA]</scope>
    <source>
        <strain evidence="4 5">NRRL 2496</strain>
    </source>
</reference>
<dbReference type="GO" id="GO:0004366">
    <property type="term" value="F:glycerol-3-phosphate O-acyltransferase activity"/>
    <property type="evidence" value="ECO:0007669"/>
    <property type="project" value="TreeGrafter"/>
</dbReference>
<dbReference type="OMA" id="PENPWID"/>
<protein>
    <recommendedName>
        <fullName evidence="3">Phospholipid/glycerol acyltransferase domain-containing protein</fullName>
    </recommendedName>
</protein>
<feature type="transmembrane region" description="Helical" evidence="2">
    <location>
        <begin position="360"/>
        <end position="380"/>
    </location>
</feature>
<evidence type="ECO:0000256" key="2">
    <source>
        <dbReference type="SAM" id="Phobius"/>
    </source>
</evidence>
<keyword evidence="2" id="KW-0812">Transmembrane</keyword>
<dbReference type="Proteomes" id="UP000242180">
    <property type="component" value="Unassembled WGS sequence"/>
</dbReference>
<dbReference type="SMART" id="SM00563">
    <property type="entry name" value="PlsC"/>
    <property type="match status" value="1"/>
</dbReference>
<comment type="caution">
    <text evidence="4">The sequence shown here is derived from an EMBL/GenBank/DDBJ whole genome shotgun (WGS) entry which is preliminary data.</text>
</comment>
<evidence type="ECO:0000256" key="1">
    <source>
        <dbReference type="SAM" id="Coils"/>
    </source>
</evidence>
<accession>A0A1X2H2W5</accession>
<feature type="transmembrane region" description="Helical" evidence="2">
    <location>
        <begin position="386"/>
        <end position="406"/>
    </location>
</feature>
<gene>
    <name evidence="4" type="ORF">BCR43DRAFT_497885</name>
</gene>
<dbReference type="PANTHER" id="PTHR31605">
    <property type="entry name" value="GLYCEROL-3-PHOSPHATE O-ACYLTRANSFERASE 1"/>
    <property type="match status" value="1"/>
</dbReference>
<dbReference type="AlphaFoldDB" id="A0A1X2H2W5"/>
<keyword evidence="1" id="KW-0175">Coiled coil</keyword>
<dbReference type="GO" id="GO:0016287">
    <property type="term" value="F:glycerone-phosphate O-acyltransferase activity"/>
    <property type="evidence" value="ECO:0007669"/>
    <property type="project" value="TreeGrafter"/>
</dbReference>
<name>A0A1X2H2W5_SYNRA</name>
<organism evidence="4 5">
    <name type="scientific">Syncephalastrum racemosum</name>
    <name type="common">Filamentous fungus</name>
    <dbReference type="NCBI Taxonomy" id="13706"/>
    <lineage>
        <taxon>Eukaryota</taxon>
        <taxon>Fungi</taxon>
        <taxon>Fungi incertae sedis</taxon>
        <taxon>Mucoromycota</taxon>
        <taxon>Mucoromycotina</taxon>
        <taxon>Mucoromycetes</taxon>
        <taxon>Mucorales</taxon>
        <taxon>Syncephalastraceae</taxon>
        <taxon>Syncephalastrum</taxon>
    </lineage>
</organism>
<dbReference type="InParanoid" id="A0A1X2H2W5"/>
<evidence type="ECO:0000259" key="3">
    <source>
        <dbReference type="SMART" id="SM00563"/>
    </source>
</evidence>
<dbReference type="PANTHER" id="PTHR31605:SF0">
    <property type="entry name" value="GLYCEROL-3-PHOSPHATE O-ACYLTRANSFERASE 1"/>
    <property type="match status" value="1"/>
</dbReference>
<feature type="domain" description="Phospholipid/glycerol acyltransferase" evidence="3">
    <location>
        <begin position="39"/>
        <end position="173"/>
    </location>
</feature>
<dbReference type="STRING" id="13706.A0A1X2H2W5"/>
<evidence type="ECO:0000313" key="5">
    <source>
        <dbReference type="Proteomes" id="UP000242180"/>
    </source>
</evidence>
<sequence>MPFGIGHEIVCLVSRSALWSFFVDIKLEDEQNVPVDGPMIVAATHHNMIVDPAILSVTFPGQRRLHYWAKDSMFKHPYAKSFLENCGVVPVDRKTKNNTLLYAATYKVMRLGESIAVFPEGTSHTLPHLGVFKDGTSFAALEYAKTIQEDPRPNPDGSFPRPAAVLPVGIVYPEKSKYRSVAIVRYGKPIHVDKYMPTYLQDPKKAAKQLTADLKDAIEALTVNAPNWESRDAAEMARWLLFPGENGSMRDYVKVTQSLIKAIDELAQEDKEVALLQQSLRAYKLELDALRLKDSHIAKYNEKEITAAATTIQLLQRTLASLIDLPLFLPGLVAHLPLYVAGYYAGKFEIYEEVRAQDKIFFGLALVPVIYILAFLWGWFTLFGGTFFGFFASIATLVVFVWYHVVSIDERYENWKDLTGRWRLFDAVVLGRGMWRRKERILQLKKLRYANLAGVRRMVKTYKGKNDDIHAVWLAIRSRVRKLGDASKLHGRKKAYAKQFEWSFEG</sequence>
<feature type="coiled-coil region" evidence="1">
    <location>
        <begin position="266"/>
        <end position="293"/>
    </location>
</feature>
<dbReference type="InterPro" id="IPR002123">
    <property type="entry name" value="Plipid/glycerol_acylTrfase"/>
</dbReference>
<dbReference type="GO" id="GO:0008654">
    <property type="term" value="P:phospholipid biosynthetic process"/>
    <property type="evidence" value="ECO:0007669"/>
    <property type="project" value="TreeGrafter"/>
</dbReference>
<dbReference type="InterPro" id="IPR052744">
    <property type="entry name" value="GPAT/DAPAT"/>
</dbReference>
<dbReference type="SUPFAM" id="SSF69593">
    <property type="entry name" value="Glycerol-3-phosphate (1)-acyltransferase"/>
    <property type="match status" value="1"/>
</dbReference>
<evidence type="ECO:0000313" key="4">
    <source>
        <dbReference type="EMBL" id="ORY92152.1"/>
    </source>
</evidence>
<feature type="transmembrane region" description="Helical" evidence="2">
    <location>
        <begin position="327"/>
        <end position="348"/>
    </location>
</feature>
<dbReference type="EMBL" id="MCGN01000010">
    <property type="protein sequence ID" value="ORY92152.1"/>
    <property type="molecule type" value="Genomic_DNA"/>
</dbReference>
<proteinExistence type="predicted"/>
<keyword evidence="2" id="KW-1133">Transmembrane helix</keyword>
<dbReference type="Pfam" id="PF01553">
    <property type="entry name" value="Acyltransferase"/>
    <property type="match status" value="1"/>
</dbReference>
<keyword evidence="2" id="KW-0472">Membrane</keyword>
<keyword evidence="5" id="KW-1185">Reference proteome</keyword>
<dbReference type="OrthoDB" id="5567124at2759"/>